<dbReference type="InterPro" id="IPR020846">
    <property type="entry name" value="MFS_dom"/>
</dbReference>
<dbReference type="SUPFAM" id="SSF103473">
    <property type="entry name" value="MFS general substrate transporter"/>
    <property type="match status" value="1"/>
</dbReference>
<protein>
    <submittedName>
        <fullName evidence="7">Uncharacterized MFS-type transporter C1399.02</fullName>
    </submittedName>
</protein>
<feature type="transmembrane region" description="Helical" evidence="5">
    <location>
        <begin position="145"/>
        <end position="163"/>
    </location>
</feature>
<evidence type="ECO:0000256" key="3">
    <source>
        <dbReference type="ARBA" id="ARBA00022989"/>
    </source>
</evidence>
<dbReference type="PANTHER" id="PTHR23501">
    <property type="entry name" value="MAJOR FACILITATOR SUPERFAMILY"/>
    <property type="match status" value="1"/>
</dbReference>
<feature type="transmembrane region" description="Helical" evidence="5">
    <location>
        <begin position="117"/>
        <end position="139"/>
    </location>
</feature>
<dbReference type="AlphaFoldDB" id="A0A401L2B8"/>
<evidence type="ECO:0000259" key="6">
    <source>
        <dbReference type="PROSITE" id="PS50850"/>
    </source>
</evidence>
<gene>
    <name evidence="7" type="ORF">AAWM_08553</name>
</gene>
<dbReference type="EMBL" id="BDHI01000022">
    <property type="protein sequence ID" value="GCB25668.1"/>
    <property type="molecule type" value="Genomic_DNA"/>
</dbReference>
<evidence type="ECO:0000256" key="4">
    <source>
        <dbReference type="ARBA" id="ARBA00023136"/>
    </source>
</evidence>
<feature type="transmembrane region" description="Helical" evidence="5">
    <location>
        <begin position="271"/>
        <end position="291"/>
    </location>
</feature>
<dbReference type="Pfam" id="PF07690">
    <property type="entry name" value="MFS_1"/>
    <property type="match status" value="1"/>
</dbReference>
<organism evidence="7 8">
    <name type="scientific">Aspergillus awamori</name>
    <name type="common">Black koji mold</name>
    <dbReference type="NCBI Taxonomy" id="105351"/>
    <lineage>
        <taxon>Eukaryota</taxon>
        <taxon>Fungi</taxon>
        <taxon>Dikarya</taxon>
        <taxon>Ascomycota</taxon>
        <taxon>Pezizomycotina</taxon>
        <taxon>Eurotiomycetes</taxon>
        <taxon>Eurotiomycetidae</taxon>
        <taxon>Eurotiales</taxon>
        <taxon>Aspergillaceae</taxon>
        <taxon>Aspergillus</taxon>
    </lineage>
</organism>
<evidence type="ECO:0000313" key="8">
    <source>
        <dbReference type="Proteomes" id="UP000286921"/>
    </source>
</evidence>
<dbReference type="PROSITE" id="PS50850">
    <property type="entry name" value="MFS"/>
    <property type="match status" value="1"/>
</dbReference>
<feature type="domain" description="Major facilitator superfamily (MFS) profile" evidence="6">
    <location>
        <begin position="49"/>
        <end position="537"/>
    </location>
</feature>
<feature type="transmembrane region" description="Helical" evidence="5">
    <location>
        <begin position="175"/>
        <end position="197"/>
    </location>
</feature>
<feature type="transmembrane region" description="Helical" evidence="5">
    <location>
        <begin position="514"/>
        <end position="534"/>
    </location>
</feature>
<feature type="transmembrane region" description="Helical" evidence="5">
    <location>
        <begin position="46"/>
        <end position="68"/>
    </location>
</feature>
<feature type="transmembrane region" description="Helical" evidence="5">
    <location>
        <begin position="344"/>
        <end position="370"/>
    </location>
</feature>
<feature type="transmembrane region" description="Helical" evidence="5">
    <location>
        <begin position="209"/>
        <end position="231"/>
    </location>
</feature>
<feature type="transmembrane region" description="Helical" evidence="5">
    <location>
        <begin position="402"/>
        <end position="424"/>
    </location>
</feature>
<sequence length="556" mass="59395">MTLDAEVQIDRKVKKYGGHVSKGDVESTETTGPDNLESDWKPTKEVFLILLCLSIIAIMASLDMTIFLSILPASSIAKDLNGDATSTFWVGSAYLVPSAGFQPIMASFSDVYGRRRVLAMALALFVIGSIVGCLAHNMATLLAGRVIQGIGGGGLIPLATIIITDVVPLRPRPKYAALVQASMALGTILGPLIGGAFLEHTSSSTGWRWVFYINFPLSTVAGILLFFSVRFKRGGAQLRAVDWFGQALFLASISIFLIGLSWGGVQYTWESYHTLVPLCLGVGGIVATVCWEILGTEHPFVRISVLQDRSALAVYAGSIVQGILMYGELYYISVYLQAVKSMSAVMTGVGLLPVSVALMPTSIVVAIFISKTGRYRWALWFGWATTIAATGVTIILDSDTNTASWIFIFAFVGFGHGVLFNALLISAQASCAAADAAYAASMYTFFRTLGFAIGVIIGSTVLQNFMSMKLNELDLPTAIAQNAEGFIETLKTLASGSALREGVLTAYVYALDSIFEVLTGIGILGLLATAFVAAKTMNKPIESDHVLHDTSDSAKT</sequence>
<dbReference type="GO" id="GO:0022857">
    <property type="term" value="F:transmembrane transporter activity"/>
    <property type="evidence" value="ECO:0007669"/>
    <property type="project" value="InterPro"/>
</dbReference>
<feature type="transmembrane region" description="Helical" evidence="5">
    <location>
        <begin position="312"/>
        <end position="332"/>
    </location>
</feature>
<dbReference type="Gene3D" id="1.20.1720.10">
    <property type="entry name" value="Multidrug resistance protein D"/>
    <property type="match status" value="1"/>
</dbReference>
<keyword evidence="2 5" id="KW-0812">Transmembrane</keyword>
<evidence type="ECO:0000256" key="1">
    <source>
        <dbReference type="ARBA" id="ARBA00004141"/>
    </source>
</evidence>
<feature type="transmembrane region" description="Helical" evidence="5">
    <location>
        <begin position="88"/>
        <end position="105"/>
    </location>
</feature>
<comment type="subcellular location">
    <subcellularLocation>
        <location evidence="1">Membrane</location>
        <topology evidence="1">Multi-pass membrane protein</topology>
    </subcellularLocation>
</comment>
<name>A0A401L2B8_ASPAW</name>
<dbReference type="InterPro" id="IPR011701">
    <property type="entry name" value="MFS"/>
</dbReference>
<keyword evidence="4 5" id="KW-0472">Membrane</keyword>
<keyword evidence="8" id="KW-1185">Reference proteome</keyword>
<proteinExistence type="predicted"/>
<dbReference type="PANTHER" id="PTHR23501:SF94">
    <property type="entry name" value="MAJOR FACILITATOR SUPERFAMILY (MFS) PROFILE DOMAIN-CONTAINING PROTEIN"/>
    <property type="match status" value="1"/>
</dbReference>
<accession>A0A401L2B8</accession>
<dbReference type="InterPro" id="IPR036259">
    <property type="entry name" value="MFS_trans_sf"/>
</dbReference>
<evidence type="ECO:0000256" key="5">
    <source>
        <dbReference type="SAM" id="Phobius"/>
    </source>
</evidence>
<dbReference type="Gene3D" id="1.20.1250.20">
    <property type="entry name" value="MFS general substrate transporter like domains"/>
    <property type="match status" value="1"/>
</dbReference>
<feature type="transmembrane region" description="Helical" evidence="5">
    <location>
        <begin position="445"/>
        <end position="466"/>
    </location>
</feature>
<dbReference type="PRINTS" id="PR01036">
    <property type="entry name" value="TCRTETB"/>
</dbReference>
<evidence type="ECO:0000313" key="7">
    <source>
        <dbReference type="EMBL" id="GCB25668.1"/>
    </source>
</evidence>
<feature type="transmembrane region" description="Helical" evidence="5">
    <location>
        <begin position="243"/>
        <end position="265"/>
    </location>
</feature>
<feature type="transmembrane region" description="Helical" evidence="5">
    <location>
        <begin position="377"/>
        <end position="396"/>
    </location>
</feature>
<keyword evidence="3 5" id="KW-1133">Transmembrane helix</keyword>
<comment type="caution">
    <text evidence="7">The sequence shown here is derived from an EMBL/GenBank/DDBJ whole genome shotgun (WGS) entry which is preliminary data.</text>
</comment>
<dbReference type="GO" id="GO:0005886">
    <property type="term" value="C:plasma membrane"/>
    <property type="evidence" value="ECO:0007669"/>
    <property type="project" value="TreeGrafter"/>
</dbReference>
<reference evidence="7 8" key="1">
    <citation type="submission" date="2016-09" db="EMBL/GenBank/DDBJ databases">
        <title>Aspergillus awamori IFM 58123T.</title>
        <authorList>
            <person name="Kusuya Y."/>
            <person name="Shimizu M."/>
            <person name="Takahashi H."/>
            <person name="Yaguchi T."/>
        </authorList>
    </citation>
    <scope>NUCLEOTIDE SEQUENCE [LARGE SCALE GENOMIC DNA]</scope>
    <source>
        <strain evidence="7 8">IFM 58123</strain>
    </source>
</reference>
<evidence type="ECO:0000256" key="2">
    <source>
        <dbReference type="ARBA" id="ARBA00022692"/>
    </source>
</evidence>
<dbReference type="Proteomes" id="UP000286921">
    <property type="component" value="Unassembled WGS sequence"/>
</dbReference>